<dbReference type="EC" id="4.2.1.11" evidence="3 9"/>
<dbReference type="PANTHER" id="PTHR11902:SF1">
    <property type="entry name" value="ENOLASE"/>
    <property type="match status" value="1"/>
</dbReference>
<comment type="cofactor">
    <cofactor evidence="12">
        <name>Mg(2+)</name>
        <dbReference type="ChEBI" id="CHEBI:18420"/>
    </cofactor>
    <text evidence="12">Mg(2+) is required for catalysis and for stabilizing the dimer.</text>
</comment>
<dbReference type="Proteomes" id="UP000176424">
    <property type="component" value="Unassembled WGS sequence"/>
</dbReference>
<dbReference type="Pfam" id="PF00113">
    <property type="entry name" value="Enolase_C"/>
    <property type="match status" value="1"/>
</dbReference>
<dbReference type="SMART" id="SM01192">
    <property type="entry name" value="Enolase_C"/>
    <property type="match status" value="1"/>
</dbReference>
<keyword evidence="9" id="KW-0963">Cytoplasm</keyword>
<dbReference type="InterPro" id="IPR020811">
    <property type="entry name" value="Enolase_N"/>
</dbReference>
<evidence type="ECO:0000256" key="8">
    <source>
        <dbReference type="ARBA" id="ARBA00023239"/>
    </source>
</evidence>
<feature type="binding site" evidence="9 12">
    <location>
        <position position="290"/>
    </location>
    <ligand>
        <name>Mg(2+)</name>
        <dbReference type="ChEBI" id="CHEBI:18420"/>
    </ligand>
</feature>
<name>A0A1F4ZRV5_9BACT</name>
<feature type="binding site" evidence="9">
    <location>
        <position position="342"/>
    </location>
    <ligand>
        <name>(2R)-2-phosphoglycerate</name>
        <dbReference type="ChEBI" id="CHEBI:58289"/>
    </ligand>
</feature>
<dbReference type="Gene3D" id="3.30.390.10">
    <property type="entry name" value="Enolase-like, N-terminal domain"/>
    <property type="match status" value="1"/>
</dbReference>
<dbReference type="InterPro" id="IPR020810">
    <property type="entry name" value="Enolase_C"/>
</dbReference>
<dbReference type="GO" id="GO:0000287">
    <property type="term" value="F:magnesium ion binding"/>
    <property type="evidence" value="ECO:0007669"/>
    <property type="project" value="UniProtKB-UniRule"/>
</dbReference>
<comment type="catalytic activity">
    <reaction evidence="9">
        <text>(2R)-2-phosphoglycerate = phosphoenolpyruvate + H2O</text>
        <dbReference type="Rhea" id="RHEA:10164"/>
        <dbReference type="ChEBI" id="CHEBI:15377"/>
        <dbReference type="ChEBI" id="CHEBI:58289"/>
        <dbReference type="ChEBI" id="CHEBI:58702"/>
        <dbReference type="EC" id="4.2.1.11"/>
    </reaction>
</comment>
<dbReference type="Pfam" id="PF03952">
    <property type="entry name" value="Enolase_N"/>
    <property type="match status" value="1"/>
</dbReference>
<dbReference type="GO" id="GO:0005576">
    <property type="term" value="C:extracellular region"/>
    <property type="evidence" value="ECO:0007669"/>
    <property type="project" value="UniProtKB-SubCell"/>
</dbReference>
<evidence type="ECO:0000256" key="12">
    <source>
        <dbReference type="PIRSR" id="PIRSR001400-3"/>
    </source>
</evidence>
<feature type="binding site" evidence="11">
    <location>
        <position position="290"/>
    </location>
    <ligand>
        <name>substrate</name>
    </ligand>
</feature>
<dbReference type="InterPro" id="IPR000941">
    <property type="entry name" value="Enolase"/>
</dbReference>
<dbReference type="NCBIfam" id="TIGR01060">
    <property type="entry name" value="eno"/>
    <property type="match status" value="1"/>
</dbReference>
<proteinExistence type="inferred from homology"/>
<feature type="active site" description="Proton acceptor" evidence="9 10">
    <location>
        <position position="342"/>
    </location>
</feature>
<evidence type="ECO:0000256" key="1">
    <source>
        <dbReference type="ARBA" id="ARBA00005031"/>
    </source>
</evidence>
<feature type="binding site" evidence="9">
    <location>
        <position position="371"/>
    </location>
    <ligand>
        <name>(2R)-2-phosphoglycerate</name>
        <dbReference type="ChEBI" id="CHEBI:58289"/>
    </ligand>
</feature>
<evidence type="ECO:0000259" key="13">
    <source>
        <dbReference type="SMART" id="SM01192"/>
    </source>
</evidence>
<dbReference type="UniPathway" id="UPA00109">
    <property type="reaction ID" value="UER00187"/>
</dbReference>
<evidence type="ECO:0000256" key="11">
    <source>
        <dbReference type="PIRSR" id="PIRSR001400-2"/>
    </source>
</evidence>
<dbReference type="SFLD" id="SFLDS00001">
    <property type="entry name" value="Enolase"/>
    <property type="match status" value="1"/>
</dbReference>
<dbReference type="HAMAP" id="MF_00318">
    <property type="entry name" value="Enolase"/>
    <property type="match status" value="1"/>
</dbReference>
<feature type="binding site" evidence="9">
    <location>
        <position position="393"/>
    </location>
    <ligand>
        <name>(2R)-2-phosphoglycerate</name>
        <dbReference type="ChEBI" id="CHEBI:58289"/>
    </ligand>
</feature>
<feature type="active site" description="Proton donor" evidence="9 10">
    <location>
        <position position="210"/>
    </location>
</feature>
<accession>A0A1F4ZRV5</accession>
<evidence type="ECO:0000256" key="9">
    <source>
        <dbReference type="HAMAP-Rule" id="MF_00318"/>
    </source>
</evidence>
<dbReference type="SUPFAM" id="SSF51604">
    <property type="entry name" value="Enolase C-terminal domain-like"/>
    <property type="match status" value="1"/>
</dbReference>
<dbReference type="SFLD" id="SFLDF00002">
    <property type="entry name" value="enolase"/>
    <property type="match status" value="1"/>
</dbReference>
<dbReference type="InterPro" id="IPR036849">
    <property type="entry name" value="Enolase-like_C_sf"/>
</dbReference>
<feature type="binding site" evidence="9">
    <location>
        <position position="168"/>
    </location>
    <ligand>
        <name>(2R)-2-phosphoglycerate</name>
        <dbReference type="ChEBI" id="CHEBI:58289"/>
    </ligand>
</feature>
<dbReference type="AlphaFoldDB" id="A0A1F4ZRV5"/>
<dbReference type="CDD" id="cd03313">
    <property type="entry name" value="enolase"/>
    <property type="match status" value="1"/>
</dbReference>
<feature type="domain" description="Enolase C-terminal TIM barrel" evidence="13">
    <location>
        <begin position="144"/>
        <end position="426"/>
    </location>
</feature>
<feature type="binding site" evidence="9">
    <location>
        <position position="372"/>
    </location>
    <ligand>
        <name>(2R)-2-phosphoglycerate</name>
        <dbReference type="ChEBI" id="CHEBI:58289"/>
    </ligand>
</feature>
<comment type="caution">
    <text evidence="15">The sequence shown here is derived from an EMBL/GenBank/DDBJ whole genome shotgun (WGS) entry which is preliminary data.</text>
</comment>
<dbReference type="GO" id="GO:0004634">
    <property type="term" value="F:phosphopyruvate hydratase activity"/>
    <property type="evidence" value="ECO:0007669"/>
    <property type="project" value="UniProtKB-UniRule"/>
</dbReference>
<dbReference type="SMART" id="SM01193">
    <property type="entry name" value="Enolase_N"/>
    <property type="match status" value="1"/>
</dbReference>
<dbReference type="GO" id="GO:0000015">
    <property type="term" value="C:phosphopyruvate hydratase complex"/>
    <property type="evidence" value="ECO:0007669"/>
    <property type="project" value="InterPro"/>
</dbReference>
<evidence type="ECO:0000256" key="7">
    <source>
        <dbReference type="ARBA" id="ARBA00023152"/>
    </source>
</evidence>
<dbReference type="EMBL" id="MEXR01000037">
    <property type="protein sequence ID" value="OGD09169.1"/>
    <property type="molecule type" value="Genomic_DNA"/>
</dbReference>
<keyword evidence="7 9" id="KW-0324">Glycolysis</keyword>
<dbReference type="InterPro" id="IPR029017">
    <property type="entry name" value="Enolase-like_N"/>
</dbReference>
<dbReference type="Gene3D" id="3.20.20.120">
    <property type="entry name" value="Enolase-like C-terminal domain"/>
    <property type="match status" value="1"/>
</dbReference>
<keyword evidence="9 12" id="KW-0479">Metal-binding</keyword>
<comment type="function">
    <text evidence="9">Catalyzes the reversible conversion of 2-phosphoglycerate (2-PG) into phosphoenolpyruvate (PEP). It is essential for the degradation of carbohydrates via glycolysis.</text>
</comment>
<reference evidence="15 16" key="1">
    <citation type="journal article" date="2016" name="Nat. Commun.">
        <title>Thousands of microbial genomes shed light on interconnected biogeochemical processes in an aquifer system.</title>
        <authorList>
            <person name="Anantharaman K."/>
            <person name="Brown C.T."/>
            <person name="Hug L.A."/>
            <person name="Sharon I."/>
            <person name="Castelle C.J."/>
            <person name="Probst A.J."/>
            <person name="Thomas B.C."/>
            <person name="Singh A."/>
            <person name="Wilkins M.J."/>
            <person name="Karaoz U."/>
            <person name="Brodie E.L."/>
            <person name="Williams K.H."/>
            <person name="Hubbard S.S."/>
            <person name="Banfield J.F."/>
        </authorList>
    </citation>
    <scope>NUCLEOTIDE SEQUENCE [LARGE SCALE GENOMIC DNA]</scope>
</reference>
<evidence type="ECO:0000256" key="10">
    <source>
        <dbReference type="PIRSR" id="PIRSR001400-1"/>
    </source>
</evidence>
<protein>
    <recommendedName>
        <fullName evidence="4 9">Enolase</fullName>
        <ecNumber evidence="3 9">4.2.1.11</ecNumber>
    </recommendedName>
    <alternativeName>
        <fullName evidence="9">2-phospho-D-glycerate hydro-lyase</fullName>
    </alternativeName>
    <alternativeName>
        <fullName evidence="9">2-phosphoglycerate dehydratase</fullName>
    </alternativeName>
</protein>
<feature type="binding site" evidence="11">
    <location>
        <position position="160"/>
    </location>
    <ligand>
        <name>substrate</name>
    </ligand>
</feature>
<dbReference type="STRING" id="1797263.A2397_04265"/>
<evidence type="ECO:0000259" key="14">
    <source>
        <dbReference type="SMART" id="SM01193"/>
    </source>
</evidence>
<dbReference type="GO" id="GO:0006096">
    <property type="term" value="P:glycolytic process"/>
    <property type="evidence" value="ECO:0007669"/>
    <property type="project" value="UniProtKB-UniRule"/>
</dbReference>
<evidence type="ECO:0000256" key="6">
    <source>
        <dbReference type="ARBA" id="ARBA00022842"/>
    </source>
</evidence>
<evidence type="ECO:0000313" key="16">
    <source>
        <dbReference type="Proteomes" id="UP000176424"/>
    </source>
</evidence>
<feature type="binding site" evidence="11">
    <location>
        <position position="393"/>
    </location>
    <ligand>
        <name>substrate</name>
    </ligand>
</feature>
<comment type="subcellular location">
    <subcellularLocation>
        <location evidence="9">Cytoplasm</location>
    </subcellularLocation>
    <subcellularLocation>
        <location evidence="9">Secreted</location>
    </subcellularLocation>
    <subcellularLocation>
        <location evidence="9">Cell surface</location>
    </subcellularLocation>
    <text evidence="9">Fractions of enolase are present in both the cytoplasm and on the cell surface.</text>
</comment>
<organism evidence="15 16">
    <name type="scientific">Candidatus Amesbacteria bacterium RIFOXYB1_FULL_44_23</name>
    <dbReference type="NCBI Taxonomy" id="1797263"/>
    <lineage>
        <taxon>Bacteria</taxon>
        <taxon>Candidatus Amesiibacteriota</taxon>
    </lineage>
</organism>
<keyword evidence="5 9" id="KW-0964">Secreted</keyword>
<evidence type="ECO:0000256" key="5">
    <source>
        <dbReference type="ARBA" id="ARBA00022525"/>
    </source>
</evidence>
<dbReference type="PRINTS" id="PR00148">
    <property type="entry name" value="ENOLASE"/>
</dbReference>
<dbReference type="PANTHER" id="PTHR11902">
    <property type="entry name" value="ENOLASE"/>
    <property type="match status" value="1"/>
</dbReference>
<evidence type="ECO:0000313" key="15">
    <source>
        <dbReference type="EMBL" id="OGD09169.1"/>
    </source>
</evidence>
<feature type="binding site" evidence="9 12">
    <location>
        <position position="317"/>
    </location>
    <ligand>
        <name>Mg(2+)</name>
        <dbReference type="ChEBI" id="CHEBI:18420"/>
    </ligand>
</feature>
<feature type="binding site" evidence="11">
    <location>
        <position position="169"/>
    </location>
    <ligand>
        <name>substrate</name>
    </ligand>
</feature>
<dbReference type="SFLD" id="SFLDG00178">
    <property type="entry name" value="enolase"/>
    <property type="match status" value="1"/>
</dbReference>
<comment type="pathway">
    <text evidence="1 9">Carbohydrate degradation; glycolysis; pyruvate from D-glyceraldehyde 3-phosphate: step 4/5.</text>
</comment>
<dbReference type="GO" id="GO:0009986">
    <property type="term" value="C:cell surface"/>
    <property type="evidence" value="ECO:0007669"/>
    <property type="project" value="UniProtKB-SubCell"/>
</dbReference>
<evidence type="ECO:0000256" key="3">
    <source>
        <dbReference type="ARBA" id="ARBA00012058"/>
    </source>
</evidence>
<comment type="similarity">
    <text evidence="2 9">Belongs to the enolase family.</text>
</comment>
<dbReference type="SUPFAM" id="SSF54826">
    <property type="entry name" value="Enolase N-terminal domain-like"/>
    <property type="match status" value="1"/>
</dbReference>
<keyword evidence="6 9" id="KW-0460">Magnesium</keyword>
<evidence type="ECO:0000256" key="4">
    <source>
        <dbReference type="ARBA" id="ARBA00017068"/>
    </source>
</evidence>
<dbReference type="PROSITE" id="PS00164">
    <property type="entry name" value="ENOLASE"/>
    <property type="match status" value="1"/>
</dbReference>
<dbReference type="PIRSF" id="PIRSF001400">
    <property type="entry name" value="Enolase"/>
    <property type="match status" value="1"/>
</dbReference>
<dbReference type="InterPro" id="IPR020809">
    <property type="entry name" value="Enolase_CS"/>
</dbReference>
<feature type="domain" description="Enolase N-terminal" evidence="14">
    <location>
        <begin position="6"/>
        <end position="134"/>
    </location>
</feature>
<keyword evidence="8 9" id="KW-0456">Lyase</keyword>
<comment type="cofactor">
    <cofactor evidence="9">
        <name>Mg(2+)</name>
        <dbReference type="ChEBI" id="CHEBI:18420"/>
    </cofactor>
    <text evidence="9">Binds a second Mg(2+) ion via substrate during catalysis.</text>
</comment>
<gene>
    <name evidence="9" type="primary">eno</name>
    <name evidence="15" type="ORF">A2397_04265</name>
</gene>
<feature type="binding site" evidence="11">
    <location>
        <begin position="369"/>
        <end position="372"/>
    </location>
    <ligand>
        <name>substrate</name>
    </ligand>
</feature>
<evidence type="ECO:0000256" key="2">
    <source>
        <dbReference type="ARBA" id="ARBA00009604"/>
    </source>
</evidence>
<feature type="binding site" evidence="9 12">
    <location>
        <position position="247"/>
    </location>
    <ligand>
        <name>Mg(2+)</name>
        <dbReference type="ChEBI" id="CHEBI:18420"/>
    </ligand>
</feature>
<sequence length="428" mass="46464">MEPTTIKRVKAREVYDSRGTPTVEAEVLLSDGSLGRAIVPSGASTGVHEAVELRDGGDRLNGKGVRKAVENVNGEIAGVLQGRSPDQVEADQAMKTLDGTPNKGRLGANAILSVSMALSKAGAVSRKVALWEYFRSLSSTTPENYVIPVPMMNVLNGGRHAEKSSDFQEYMIMPVGAASFSQAMEMGASVFMALKKILSEAGFATTVGDEGGFAPSLGSNEKPLEFIKQAVEKAGWKFGKDISIGMDVAASEFFENGEYVLKSENRRLKSEEMVNTFSEWIEKYPIILIEDGLDQDDWEGHKLLTARLGDRVELVGDDLFVTNVERLQRGINEKAANAILIKLNQIGTVTETVAAIDLARQNGFRAVVSHRSGETEDTTIADFVVGLSTGQIKTGSMSRSERIAKYNQLLRIEEELGDKCQYGTKTLT</sequence>
<feature type="binding site" evidence="11">
    <location>
        <position position="317"/>
    </location>
    <ligand>
        <name>substrate</name>
    </ligand>
</feature>
<keyword evidence="15" id="KW-0670">Pyruvate</keyword>